<proteinExistence type="predicted"/>
<comment type="caution">
    <text evidence="5">The sequence shown here is derived from an EMBL/GenBank/DDBJ whole genome shotgun (WGS) entry which is preliminary data.</text>
</comment>
<feature type="domain" description="DUF4349" evidence="4">
    <location>
        <begin position="104"/>
        <end position="317"/>
    </location>
</feature>
<dbReference type="Proteomes" id="UP001652445">
    <property type="component" value="Unassembled WGS sequence"/>
</dbReference>
<organism evidence="5 6">
    <name type="scientific">Paenibacillus baimaensis</name>
    <dbReference type="NCBI Taxonomy" id="2982185"/>
    <lineage>
        <taxon>Bacteria</taxon>
        <taxon>Bacillati</taxon>
        <taxon>Bacillota</taxon>
        <taxon>Bacilli</taxon>
        <taxon>Bacillales</taxon>
        <taxon>Paenibacillaceae</taxon>
        <taxon>Paenibacillus</taxon>
    </lineage>
</organism>
<evidence type="ECO:0000313" key="6">
    <source>
        <dbReference type="Proteomes" id="UP001652445"/>
    </source>
</evidence>
<evidence type="ECO:0000256" key="2">
    <source>
        <dbReference type="SAM" id="Phobius"/>
    </source>
</evidence>
<keyword evidence="2" id="KW-0472">Membrane</keyword>
<gene>
    <name evidence="5" type="ORF">OB236_26990</name>
</gene>
<dbReference type="PROSITE" id="PS51257">
    <property type="entry name" value="PROKAR_LIPOPROTEIN"/>
    <property type="match status" value="1"/>
</dbReference>
<dbReference type="InterPro" id="IPR025645">
    <property type="entry name" value="DUF4349"/>
</dbReference>
<name>A0ABT2UM97_9BACL</name>
<feature type="compositionally biased region" description="Low complexity" evidence="1">
    <location>
        <begin position="60"/>
        <end position="69"/>
    </location>
</feature>
<feature type="transmembrane region" description="Helical" evidence="2">
    <location>
        <begin position="295"/>
        <end position="320"/>
    </location>
</feature>
<evidence type="ECO:0000256" key="3">
    <source>
        <dbReference type="SAM" id="SignalP"/>
    </source>
</evidence>
<feature type="chain" id="PRO_5046900843" evidence="3">
    <location>
        <begin position="34"/>
        <end position="356"/>
    </location>
</feature>
<evidence type="ECO:0000259" key="4">
    <source>
        <dbReference type="Pfam" id="PF14257"/>
    </source>
</evidence>
<dbReference type="Pfam" id="PF14257">
    <property type="entry name" value="DUF4349"/>
    <property type="match status" value="1"/>
</dbReference>
<keyword evidence="2" id="KW-0812">Transmembrane</keyword>
<reference evidence="5 6" key="1">
    <citation type="submission" date="2022-09" db="EMBL/GenBank/DDBJ databases">
        <authorList>
            <person name="Han X.L."/>
            <person name="Wang Q."/>
            <person name="Lu T."/>
        </authorList>
    </citation>
    <scope>NUCLEOTIDE SEQUENCE [LARGE SCALE GENOMIC DNA]</scope>
    <source>
        <strain evidence="5 6">WQ 127069</strain>
    </source>
</reference>
<dbReference type="EMBL" id="JAOQIO010000095">
    <property type="protein sequence ID" value="MCU6795768.1"/>
    <property type="molecule type" value="Genomic_DNA"/>
</dbReference>
<keyword evidence="3" id="KW-0732">Signal</keyword>
<evidence type="ECO:0000313" key="5">
    <source>
        <dbReference type="EMBL" id="MCU6795768.1"/>
    </source>
</evidence>
<sequence length="356" mass="39057">MERNQDKSLKKMRAKRWIMAALLVVLLSGCSAAREKGESAASAPGAASSALTDQKSDMLAAQPAGDAAAPTMMDTNSTAKEKASTAKPADSFNGNALGDIAVERKIIYKANITMQVDKYEEAQAKIESAVSQAGGYILQFNENENNYEKSGMFIIKVPANGFQSLMKQLETINPSAKKNMQGQDVSEEFVDLTSRLKAKQVVESRLIAFMEKASKTDELLAFSNELGKVQEEIERIKGRMRYLEQNVSYSTIEVRLAQKLGSAAVIQANDRGPLFQRMASALNESAVVLTVVFEWLIVAAAAVLPVALVLFLILLPIVLVRRSRKKKMMEIRKKLTEENGEVQPDLSQDSTVEDKS</sequence>
<feature type="signal peptide" evidence="3">
    <location>
        <begin position="1"/>
        <end position="33"/>
    </location>
</feature>
<evidence type="ECO:0000256" key="1">
    <source>
        <dbReference type="SAM" id="MobiDB-lite"/>
    </source>
</evidence>
<feature type="compositionally biased region" description="Low complexity" evidence="1">
    <location>
        <begin position="39"/>
        <end position="50"/>
    </location>
</feature>
<feature type="region of interest" description="Disordered" evidence="1">
    <location>
        <begin position="38"/>
        <end position="90"/>
    </location>
</feature>
<dbReference type="RefSeq" id="WP_262686709.1">
    <property type="nucleotide sequence ID" value="NZ_JAOQIO010000095.1"/>
</dbReference>
<keyword evidence="6" id="KW-1185">Reference proteome</keyword>
<keyword evidence="2" id="KW-1133">Transmembrane helix</keyword>
<protein>
    <submittedName>
        <fullName evidence="5">DUF4349 domain-containing protein</fullName>
    </submittedName>
</protein>
<accession>A0ABT2UM97</accession>